<proteinExistence type="predicted"/>
<evidence type="ECO:0000256" key="1">
    <source>
        <dbReference type="SAM" id="MobiDB-lite"/>
    </source>
</evidence>
<evidence type="ECO:0000313" key="3">
    <source>
        <dbReference type="Proteomes" id="UP001567538"/>
    </source>
</evidence>
<protein>
    <submittedName>
        <fullName evidence="2">Uncharacterized protein</fullName>
    </submittedName>
</protein>
<feature type="region of interest" description="Disordered" evidence="1">
    <location>
        <begin position="31"/>
        <end position="55"/>
    </location>
</feature>
<keyword evidence="3" id="KW-1185">Reference proteome</keyword>
<organism evidence="2 3">
    <name type="scientific">Salvia divinorum</name>
    <name type="common">Maria pastora</name>
    <name type="synonym">Diviner's sage</name>
    <dbReference type="NCBI Taxonomy" id="28513"/>
    <lineage>
        <taxon>Eukaryota</taxon>
        <taxon>Viridiplantae</taxon>
        <taxon>Streptophyta</taxon>
        <taxon>Embryophyta</taxon>
        <taxon>Tracheophyta</taxon>
        <taxon>Spermatophyta</taxon>
        <taxon>Magnoliopsida</taxon>
        <taxon>eudicotyledons</taxon>
        <taxon>Gunneridae</taxon>
        <taxon>Pentapetalae</taxon>
        <taxon>asterids</taxon>
        <taxon>lamiids</taxon>
        <taxon>Lamiales</taxon>
        <taxon>Lamiaceae</taxon>
        <taxon>Nepetoideae</taxon>
        <taxon>Mentheae</taxon>
        <taxon>Salviinae</taxon>
        <taxon>Salvia</taxon>
        <taxon>Salvia subgen. Calosphace</taxon>
    </lineage>
</organism>
<accession>A0ABD1GPN2</accession>
<gene>
    <name evidence="2" type="ORF">AAHA92_21830</name>
</gene>
<name>A0ABD1GPN2_SALDI</name>
<comment type="caution">
    <text evidence="2">The sequence shown here is derived from an EMBL/GenBank/DDBJ whole genome shotgun (WGS) entry which is preliminary data.</text>
</comment>
<evidence type="ECO:0000313" key="2">
    <source>
        <dbReference type="EMBL" id="KAL1545058.1"/>
    </source>
</evidence>
<feature type="region of interest" description="Disordered" evidence="1">
    <location>
        <begin position="74"/>
        <end position="113"/>
    </location>
</feature>
<feature type="compositionally biased region" description="Low complexity" evidence="1">
    <location>
        <begin position="32"/>
        <end position="47"/>
    </location>
</feature>
<sequence>MGFDFEERKSLLYADLFKLEESRENIMPQWRSLSLSPSSSASDSSLSGFTTPKSDDADFAAELSRQMVEYMLQEEEEKTPVSKYGLDTTKLKDQSGDGDYIGVSRGRRAKELS</sequence>
<dbReference type="EMBL" id="JBEAFC010000008">
    <property type="protein sequence ID" value="KAL1545058.1"/>
    <property type="molecule type" value="Genomic_DNA"/>
</dbReference>
<reference evidence="2 3" key="1">
    <citation type="submission" date="2024-06" db="EMBL/GenBank/DDBJ databases">
        <title>A chromosome level genome sequence of Diviner's sage (Salvia divinorum).</title>
        <authorList>
            <person name="Ford S.A."/>
            <person name="Ro D.-K."/>
            <person name="Ness R.W."/>
            <person name="Phillips M.A."/>
        </authorList>
    </citation>
    <scope>NUCLEOTIDE SEQUENCE [LARGE SCALE GENOMIC DNA]</scope>
    <source>
        <strain evidence="2">SAF-2024a</strain>
        <tissue evidence="2">Leaf</tissue>
    </source>
</reference>
<dbReference type="Proteomes" id="UP001567538">
    <property type="component" value="Unassembled WGS sequence"/>
</dbReference>
<dbReference type="AlphaFoldDB" id="A0ABD1GPN2"/>